<dbReference type="GeneID" id="65280156"/>
<dbReference type="Proteomes" id="UP000248886">
    <property type="component" value="Unassembled WGS sequence"/>
</dbReference>
<protein>
    <submittedName>
        <fullName evidence="1">Uncharacterized protein</fullName>
    </submittedName>
</protein>
<gene>
    <name evidence="1" type="ORF">DN052_03550</name>
</gene>
<accession>A0A2W1KKN4</accession>
<dbReference type="AlphaFoldDB" id="A0A2W1KKN4"/>
<dbReference type="EMBL" id="QKQP01000001">
    <property type="protein sequence ID" value="PZD82912.1"/>
    <property type="molecule type" value="Genomic_DNA"/>
</dbReference>
<evidence type="ECO:0000313" key="2">
    <source>
        <dbReference type="Proteomes" id="UP000248886"/>
    </source>
</evidence>
<sequence length="89" mass="9915">MEAIMQNVKTIGSNGQISFGKRYAGRQVCVEEQEPGVWLVRTVKIIPDNELWLNTPKAQSDLQRALAWASAHPADDTDTPHALDQMIRG</sequence>
<evidence type="ECO:0000313" key="1">
    <source>
        <dbReference type="EMBL" id="PZD82912.1"/>
    </source>
</evidence>
<dbReference type="RefSeq" id="WP_111122550.1">
    <property type="nucleotide sequence ID" value="NZ_JABBPI010000110.1"/>
</dbReference>
<proteinExistence type="predicted"/>
<comment type="caution">
    <text evidence="1">The sequence shown here is derived from an EMBL/GenBank/DDBJ whole genome shotgun (WGS) entry which is preliminary data.</text>
</comment>
<name>A0A2W1KKN4_ACIFR</name>
<organism evidence="1 2">
    <name type="scientific">Acidithiobacillus ferrooxidans</name>
    <name type="common">Thiobacillus ferrooxidans</name>
    <dbReference type="NCBI Taxonomy" id="920"/>
    <lineage>
        <taxon>Bacteria</taxon>
        <taxon>Pseudomonadati</taxon>
        <taxon>Pseudomonadota</taxon>
        <taxon>Acidithiobacillia</taxon>
        <taxon>Acidithiobacillales</taxon>
        <taxon>Acidithiobacillaceae</taxon>
        <taxon>Acidithiobacillus</taxon>
    </lineage>
</organism>
<dbReference type="OrthoDB" id="5295772at2"/>
<reference evidence="1 2" key="1">
    <citation type="submission" date="2018-06" db="EMBL/GenBank/DDBJ databases">
        <title>Draft sequence of Acidithiobacillus ferrooxidans CCM 4253.</title>
        <authorList>
            <person name="Moya-Beltran A."/>
            <person name="Castro M."/>
            <person name="Covarrubias P.C."/>
            <person name="Issotta F."/>
            <person name="Janiczek O."/>
            <person name="Mandl M."/>
            <person name="Kucera J."/>
            <person name="Quatrini R."/>
        </authorList>
    </citation>
    <scope>NUCLEOTIDE SEQUENCE [LARGE SCALE GENOMIC DNA]</scope>
    <source>
        <strain evidence="1 2">CCM 4253</strain>
    </source>
</reference>